<dbReference type="AlphaFoldDB" id="A0A2S1SH87"/>
<evidence type="ECO:0000259" key="3">
    <source>
        <dbReference type="Pfam" id="PF18962"/>
    </source>
</evidence>
<dbReference type="EMBL" id="CP029187">
    <property type="protein sequence ID" value="AWI25773.1"/>
    <property type="molecule type" value="Genomic_DNA"/>
</dbReference>
<gene>
    <name evidence="4" type="ORF">HYN49_07590</name>
</gene>
<name>A0A2S1SH87_9FLAO</name>
<evidence type="ECO:0000313" key="5">
    <source>
        <dbReference type="Proteomes" id="UP000244937"/>
    </source>
</evidence>
<dbReference type="NCBIfam" id="TIGR04183">
    <property type="entry name" value="Por_Secre_tail"/>
    <property type="match status" value="1"/>
</dbReference>
<dbReference type="RefSeq" id="WP_108903559.1">
    <property type="nucleotide sequence ID" value="NZ_CP029187.1"/>
</dbReference>
<sequence length="357" mass="37888">MKKIYRLCMAFTIFNAFVCESQALNTGDVVIIGYGVDIDVTPSVDEFSWLPLVDLVPGTKIYFTDSGYNAIDNMFMGNGLNDEILMRYTVPAGGIAAGTVMTVTEASIPADYAVIAGTQFGTDFNGLLTLTNSGDQVLAFQSTDDDSVPASFGTTNFTPLFMVTGSSLSFSALNTNTAGINPVSNVHNVTNLPPGLTAQVNAVAVGSGPLATDESDNARYEGLTTGTRDEILFAVSQLSNWARYDAAFGNDIEFGTVASGWSSNGVNAFTVNPLSVSPDLIDNQIIVGPNPAKDMLYIRNSSGKDIRKADVIDMTGKSIKTLNVNSGQLDVSEIAAGVYILRLDIDGSTIMKRIVVE</sequence>
<dbReference type="Proteomes" id="UP000244937">
    <property type="component" value="Chromosome"/>
</dbReference>
<dbReference type="InterPro" id="IPR026444">
    <property type="entry name" value="Secre_tail"/>
</dbReference>
<proteinExistence type="predicted"/>
<accession>A0A2S1SH87</accession>
<keyword evidence="1 2" id="KW-0732">Signal</keyword>
<evidence type="ECO:0000256" key="1">
    <source>
        <dbReference type="ARBA" id="ARBA00022729"/>
    </source>
</evidence>
<organism evidence="4 5">
    <name type="scientific">Flavobacterium pallidum</name>
    <dbReference type="NCBI Taxonomy" id="2172098"/>
    <lineage>
        <taxon>Bacteria</taxon>
        <taxon>Pseudomonadati</taxon>
        <taxon>Bacteroidota</taxon>
        <taxon>Flavobacteriia</taxon>
        <taxon>Flavobacteriales</taxon>
        <taxon>Flavobacteriaceae</taxon>
        <taxon>Flavobacterium</taxon>
    </lineage>
</organism>
<evidence type="ECO:0000256" key="2">
    <source>
        <dbReference type="SAM" id="SignalP"/>
    </source>
</evidence>
<protein>
    <recommendedName>
        <fullName evidence="3">Secretion system C-terminal sorting domain-containing protein</fullName>
    </recommendedName>
</protein>
<keyword evidence="5" id="KW-1185">Reference proteome</keyword>
<feature type="chain" id="PRO_5015502666" description="Secretion system C-terminal sorting domain-containing protein" evidence="2">
    <location>
        <begin position="19"/>
        <end position="357"/>
    </location>
</feature>
<dbReference type="Pfam" id="PF18962">
    <property type="entry name" value="Por_Secre_tail"/>
    <property type="match status" value="1"/>
</dbReference>
<feature type="signal peptide" evidence="2">
    <location>
        <begin position="1"/>
        <end position="18"/>
    </location>
</feature>
<dbReference type="OrthoDB" id="1467228at2"/>
<dbReference type="KEGG" id="fpal:HYN49_07590"/>
<feature type="domain" description="Secretion system C-terminal sorting" evidence="3">
    <location>
        <begin position="289"/>
        <end position="356"/>
    </location>
</feature>
<reference evidence="4 5" key="1">
    <citation type="submission" date="2018-05" db="EMBL/GenBank/DDBJ databases">
        <title>Genome sequencing of Flavobacterium sp. HYN0049.</title>
        <authorList>
            <person name="Yi H."/>
            <person name="Baek C."/>
        </authorList>
    </citation>
    <scope>NUCLEOTIDE SEQUENCE [LARGE SCALE GENOMIC DNA]</scope>
    <source>
        <strain evidence="4 5">HYN0049</strain>
    </source>
</reference>
<evidence type="ECO:0000313" key="4">
    <source>
        <dbReference type="EMBL" id="AWI25773.1"/>
    </source>
</evidence>